<evidence type="ECO:0000259" key="2">
    <source>
        <dbReference type="Pfam" id="PF26398"/>
    </source>
</evidence>
<protein>
    <submittedName>
        <fullName evidence="3">ThiF family protein</fullName>
    </submittedName>
</protein>
<dbReference type="EMBL" id="BNAJ01000012">
    <property type="protein sequence ID" value="GHF58626.1"/>
    <property type="molecule type" value="Genomic_DNA"/>
</dbReference>
<dbReference type="PANTHER" id="PTHR43267:SF1">
    <property type="entry name" value="TRNA THREONYLCARBAMOYLADENOSINE DEHYDRATASE"/>
    <property type="match status" value="1"/>
</dbReference>
<sequence length="610" mass="66940">MAAAPSGAALPDALPEALVTGTEALEHIEGFVPLGPWTPDEQRPRWFQPCQLVLTGGSDLVPTVTPWYLVVSTEYPAGLIRLYPAVDGGLKVTFPHQTDNTHGDAGAPWRRGHPCLDTPLNILDRAVYDTEPYDAAARLAWHVHRGLAWLHAAAHGSLTPDGDPYELPPLPGGGRPGRLLAYNEDETSLQAWLSKSARAGLVQVSDVPDVKGAQFVRGFGQTYRPTWGSALQAVTVERQGVWLRLDRAPVVPPWQLPQTWGELQLAVQAQGIDLFARLCPHLEALRDGQAHLLLLGWPMPQAHGGPLRQMHWQALDLPRLSRGNRVPNGWRPDARGRLMKDRRDALADASPLIWTESSNWNAEELGSRGRLPDPAQRARIAIIGVGALGSAVAEQLARTGAASLLLIDGDQLEAGNLVRHTLTLGDLEHFKAERLAQRLNMSGPHVTVQAINRTFTHHDEDAVAALRECDLIVDCTASDSLLIELRRVRWGDHQAFVSLSLGLRAQRLYCFYAPGPIVPLEDFLDLVGAAVEGDLARFPAHDIPRAGIGCWHPVFPARLDDIALFAATGVKYVEAALMRRLEALQLEIYEQVQDGDRFMGIRRIDGARFD</sequence>
<dbReference type="PANTHER" id="PTHR43267">
    <property type="entry name" value="TRNA THREONYLCARBAMOYLADENOSINE DEHYDRATASE"/>
    <property type="match status" value="1"/>
</dbReference>
<feature type="domain" description="Cap2 central linker" evidence="2">
    <location>
        <begin position="156"/>
        <end position="360"/>
    </location>
</feature>
<dbReference type="Pfam" id="PF26398">
    <property type="entry name" value="Cap2_linker"/>
    <property type="match status" value="1"/>
</dbReference>
<dbReference type="InterPro" id="IPR000594">
    <property type="entry name" value="ThiF_NAD_FAD-bd"/>
</dbReference>
<evidence type="ECO:0000313" key="4">
    <source>
        <dbReference type="Proteomes" id="UP000619376"/>
    </source>
</evidence>
<gene>
    <name evidence="3" type="ORF">GCM10017781_38640</name>
</gene>
<evidence type="ECO:0000313" key="3">
    <source>
        <dbReference type="EMBL" id="GHF58626.1"/>
    </source>
</evidence>
<evidence type="ECO:0000259" key="1">
    <source>
        <dbReference type="Pfam" id="PF00899"/>
    </source>
</evidence>
<name>A0ABQ3JXC1_9DEIO</name>
<accession>A0ABQ3JXC1</accession>
<dbReference type="Gene3D" id="3.40.50.720">
    <property type="entry name" value="NAD(P)-binding Rossmann-like Domain"/>
    <property type="match status" value="1"/>
</dbReference>
<keyword evidence="4" id="KW-1185">Reference proteome</keyword>
<proteinExistence type="predicted"/>
<dbReference type="InterPro" id="IPR058964">
    <property type="entry name" value="Cap2_linker"/>
</dbReference>
<dbReference type="InterPro" id="IPR045886">
    <property type="entry name" value="ThiF/MoeB/HesA"/>
</dbReference>
<comment type="caution">
    <text evidence="3">The sequence shown here is derived from an EMBL/GenBank/DDBJ whole genome shotgun (WGS) entry which is preliminary data.</text>
</comment>
<dbReference type="Proteomes" id="UP000619376">
    <property type="component" value="Unassembled WGS sequence"/>
</dbReference>
<organism evidence="3 4">
    <name type="scientific">Deinococcus metalli</name>
    <dbReference type="NCBI Taxonomy" id="1141878"/>
    <lineage>
        <taxon>Bacteria</taxon>
        <taxon>Thermotogati</taxon>
        <taxon>Deinococcota</taxon>
        <taxon>Deinococci</taxon>
        <taxon>Deinococcales</taxon>
        <taxon>Deinococcaceae</taxon>
        <taxon>Deinococcus</taxon>
    </lineage>
</organism>
<feature type="domain" description="THIF-type NAD/FAD binding fold" evidence="1">
    <location>
        <begin position="376"/>
        <end position="476"/>
    </location>
</feature>
<dbReference type="Pfam" id="PF00899">
    <property type="entry name" value="ThiF"/>
    <property type="match status" value="1"/>
</dbReference>
<dbReference type="InterPro" id="IPR035985">
    <property type="entry name" value="Ubiquitin-activating_enz"/>
</dbReference>
<dbReference type="SUPFAM" id="SSF69572">
    <property type="entry name" value="Activating enzymes of the ubiquitin-like proteins"/>
    <property type="match status" value="1"/>
</dbReference>
<reference evidence="4" key="1">
    <citation type="journal article" date="2019" name="Int. J. Syst. Evol. Microbiol.">
        <title>The Global Catalogue of Microorganisms (GCM) 10K type strain sequencing project: providing services to taxonomists for standard genome sequencing and annotation.</title>
        <authorList>
            <consortium name="The Broad Institute Genomics Platform"/>
            <consortium name="The Broad Institute Genome Sequencing Center for Infectious Disease"/>
            <person name="Wu L."/>
            <person name="Ma J."/>
        </authorList>
    </citation>
    <scope>NUCLEOTIDE SEQUENCE [LARGE SCALE GENOMIC DNA]</scope>
    <source>
        <strain evidence="4">CGMCC 1.18437</strain>
    </source>
</reference>